<dbReference type="EMBL" id="BJUV01000024">
    <property type="protein sequence ID" value="GEK83978.1"/>
    <property type="molecule type" value="Genomic_DNA"/>
</dbReference>
<organism evidence="2 4">
    <name type="scientific">Frigoribacterium faeni</name>
    <dbReference type="NCBI Taxonomy" id="145483"/>
    <lineage>
        <taxon>Bacteria</taxon>
        <taxon>Bacillati</taxon>
        <taxon>Actinomycetota</taxon>
        <taxon>Actinomycetes</taxon>
        <taxon>Micrococcales</taxon>
        <taxon>Microbacteriaceae</taxon>
        <taxon>Frigoribacterium</taxon>
    </lineage>
</organism>
<dbReference type="InterPro" id="IPR029058">
    <property type="entry name" value="AB_hydrolase_fold"/>
</dbReference>
<dbReference type="RefSeq" id="WP_146856231.1">
    <property type="nucleotide sequence ID" value="NZ_BAAAHR010000005.1"/>
</dbReference>
<dbReference type="Proteomes" id="UP000321154">
    <property type="component" value="Unassembled WGS sequence"/>
</dbReference>
<protein>
    <recommendedName>
        <fullName evidence="5">Alpha/beta hydrolase</fullName>
    </recommendedName>
</protein>
<keyword evidence="3" id="KW-1185">Reference proteome</keyword>
<comment type="caution">
    <text evidence="2">The sequence shown here is derived from an EMBL/GenBank/DDBJ whole genome shotgun (WGS) entry which is preliminary data.</text>
</comment>
<dbReference type="EMBL" id="JACGWW010000001">
    <property type="protein sequence ID" value="MBA8812001.1"/>
    <property type="molecule type" value="Genomic_DNA"/>
</dbReference>
<dbReference type="OrthoDB" id="70765at2"/>
<gene>
    <name evidence="2" type="ORF">FB463_000225</name>
    <name evidence="1" type="ORF">FFA01_22870</name>
</gene>
<evidence type="ECO:0000313" key="4">
    <source>
        <dbReference type="Proteomes" id="UP000522688"/>
    </source>
</evidence>
<evidence type="ECO:0008006" key="5">
    <source>
        <dbReference type="Google" id="ProtNLM"/>
    </source>
</evidence>
<name>A0A7W3JFQ0_9MICO</name>
<evidence type="ECO:0000313" key="3">
    <source>
        <dbReference type="Proteomes" id="UP000321154"/>
    </source>
</evidence>
<sequence length="197" mass="21229">MSSFTWPGSAQHDAAPVAVLLPGTGYTVKAPLLYWSATLLCRQGWHVQAVEWDADRPEGDDVQASVEREVERAGEAAGGRIDLVVAKSFGTLGLPWAIAHGVPGVWLTPVLTEAVILGALAAASSAHLAVGGGRDALWAPATHLHSDAIVHTVDGADHSLLTDDWRGSMELHRELHQAIAEHAQRVRQRIPRWSDRR</sequence>
<evidence type="ECO:0000313" key="1">
    <source>
        <dbReference type="EMBL" id="GEK83978.1"/>
    </source>
</evidence>
<proteinExistence type="predicted"/>
<dbReference type="AlphaFoldDB" id="A0A7W3JFQ0"/>
<dbReference type="SUPFAM" id="SSF53474">
    <property type="entry name" value="alpha/beta-Hydrolases"/>
    <property type="match status" value="1"/>
</dbReference>
<accession>A0A7W3JFQ0</accession>
<dbReference type="Proteomes" id="UP000522688">
    <property type="component" value="Unassembled WGS sequence"/>
</dbReference>
<evidence type="ECO:0000313" key="2">
    <source>
        <dbReference type="EMBL" id="MBA8812001.1"/>
    </source>
</evidence>
<reference evidence="1 3" key="1">
    <citation type="submission" date="2019-07" db="EMBL/GenBank/DDBJ databases">
        <title>Whole genome shotgun sequence of Frigoribacterium faeni NBRC 103066.</title>
        <authorList>
            <person name="Hosoyama A."/>
            <person name="Uohara A."/>
            <person name="Ohji S."/>
            <person name="Ichikawa N."/>
        </authorList>
    </citation>
    <scope>NUCLEOTIDE SEQUENCE [LARGE SCALE GENOMIC DNA]</scope>
    <source>
        <strain evidence="1 3">NBRC 103066</strain>
    </source>
</reference>
<reference evidence="2 4" key="2">
    <citation type="submission" date="2020-07" db="EMBL/GenBank/DDBJ databases">
        <title>Sequencing the genomes of 1000 actinobacteria strains.</title>
        <authorList>
            <person name="Klenk H.-P."/>
        </authorList>
    </citation>
    <scope>NUCLEOTIDE SEQUENCE [LARGE SCALE GENOMIC DNA]</scope>
    <source>
        <strain evidence="2 4">DSM 10309</strain>
    </source>
</reference>